<sequence>MAWATSSSTPQEKHEVFLSFRGEDTRYTFTGHLHATLTRLQIKTYIDYNLQRGDEISSSLLRAIEDAKLSVVVFSKNYGNSKWCLDELVKILECKRTKGQIILPIFYDIDPSHVRNQTGSYAEAFVKHERLFKGNLDKVQKWRAALREAANYSGWDCSVNRMESEVVEKIAKDVLEKLNRVYVGDLDQQIAKLEQLAQLQYQFFQTIPTIQNCQNHQATVERINELKMERSVRMLRLSPDMLSHLGNSSTKNSFGFSSSFDM</sequence>
<evidence type="ECO:0000313" key="4">
    <source>
        <dbReference type="Proteomes" id="UP001372338"/>
    </source>
</evidence>
<dbReference type="InterPro" id="IPR000157">
    <property type="entry name" value="TIR_dom"/>
</dbReference>
<keyword evidence="1" id="KW-0520">NAD</keyword>
<dbReference type="PANTHER" id="PTHR32009:SF151">
    <property type="entry name" value="TIR DOMAIN-CONTAINING PROTEIN-RELATED"/>
    <property type="match status" value="1"/>
</dbReference>
<name>A0AAN9IJC5_CROPI</name>
<dbReference type="Pfam" id="PF01582">
    <property type="entry name" value="TIR"/>
    <property type="match status" value="1"/>
</dbReference>
<comment type="caution">
    <text evidence="3">The sequence shown here is derived from an EMBL/GenBank/DDBJ whole genome shotgun (WGS) entry which is preliminary data.</text>
</comment>
<proteinExistence type="predicted"/>
<dbReference type="Gene3D" id="3.40.50.10140">
    <property type="entry name" value="Toll/interleukin-1 receptor homology (TIR) domain"/>
    <property type="match status" value="1"/>
</dbReference>
<dbReference type="FunFam" id="3.40.50.10140:FF:000007">
    <property type="entry name" value="Disease resistance protein (TIR-NBS-LRR class)"/>
    <property type="match status" value="1"/>
</dbReference>
<dbReference type="SUPFAM" id="SSF52200">
    <property type="entry name" value="Toll/Interleukin receptor TIR domain"/>
    <property type="match status" value="1"/>
</dbReference>
<dbReference type="Proteomes" id="UP001372338">
    <property type="component" value="Unassembled WGS sequence"/>
</dbReference>
<protein>
    <recommendedName>
        <fullName evidence="2">TIR domain-containing protein</fullName>
    </recommendedName>
</protein>
<dbReference type="SMART" id="SM00255">
    <property type="entry name" value="TIR"/>
    <property type="match status" value="1"/>
</dbReference>
<dbReference type="InterPro" id="IPR035897">
    <property type="entry name" value="Toll_tir_struct_dom_sf"/>
</dbReference>
<evidence type="ECO:0000256" key="1">
    <source>
        <dbReference type="ARBA" id="ARBA00023027"/>
    </source>
</evidence>
<evidence type="ECO:0000259" key="2">
    <source>
        <dbReference type="PROSITE" id="PS50104"/>
    </source>
</evidence>
<accession>A0AAN9IJC5</accession>
<organism evidence="3 4">
    <name type="scientific">Crotalaria pallida</name>
    <name type="common">Smooth rattlebox</name>
    <name type="synonym">Crotalaria striata</name>
    <dbReference type="NCBI Taxonomy" id="3830"/>
    <lineage>
        <taxon>Eukaryota</taxon>
        <taxon>Viridiplantae</taxon>
        <taxon>Streptophyta</taxon>
        <taxon>Embryophyta</taxon>
        <taxon>Tracheophyta</taxon>
        <taxon>Spermatophyta</taxon>
        <taxon>Magnoliopsida</taxon>
        <taxon>eudicotyledons</taxon>
        <taxon>Gunneridae</taxon>
        <taxon>Pentapetalae</taxon>
        <taxon>rosids</taxon>
        <taxon>fabids</taxon>
        <taxon>Fabales</taxon>
        <taxon>Fabaceae</taxon>
        <taxon>Papilionoideae</taxon>
        <taxon>50 kb inversion clade</taxon>
        <taxon>genistoids sensu lato</taxon>
        <taxon>core genistoids</taxon>
        <taxon>Crotalarieae</taxon>
        <taxon>Crotalaria</taxon>
    </lineage>
</organism>
<dbReference type="EMBL" id="JAYWIO010000003">
    <property type="protein sequence ID" value="KAK7274676.1"/>
    <property type="molecule type" value="Genomic_DNA"/>
</dbReference>
<feature type="domain" description="TIR" evidence="2">
    <location>
        <begin position="12"/>
        <end position="178"/>
    </location>
</feature>
<gene>
    <name evidence="3" type="ORF">RIF29_15773</name>
</gene>
<dbReference type="PANTHER" id="PTHR32009">
    <property type="entry name" value="TMV RESISTANCE PROTEIN N-LIKE"/>
    <property type="match status" value="1"/>
</dbReference>
<dbReference type="GO" id="GO:0007165">
    <property type="term" value="P:signal transduction"/>
    <property type="evidence" value="ECO:0007669"/>
    <property type="project" value="InterPro"/>
</dbReference>
<keyword evidence="4" id="KW-1185">Reference proteome</keyword>
<dbReference type="AlphaFoldDB" id="A0AAN9IJC5"/>
<reference evidence="3 4" key="1">
    <citation type="submission" date="2024-01" db="EMBL/GenBank/DDBJ databases">
        <title>The genomes of 5 underutilized Papilionoideae crops provide insights into root nodulation and disease resistanc.</title>
        <authorList>
            <person name="Yuan L."/>
        </authorList>
    </citation>
    <scope>NUCLEOTIDE SEQUENCE [LARGE SCALE GENOMIC DNA]</scope>
    <source>
        <strain evidence="3">ZHUSHIDOU_FW_LH</strain>
        <tissue evidence="3">Leaf</tissue>
    </source>
</reference>
<dbReference type="PROSITE" id="PS50104">
    <property type="entry name" value="TIR"/>
    <property type="match status" value="1"/>
</dbReference>
<evidence type="ECO:0000313" key="3">
    <source>
        <dbReference type="EMBL" id="KAK7274676.1"/>
    </source>
</evidence>